<gene>
    <name evidence="1" type="ORF">HMPREF3222_03009</name>
</gene>
<dbReference type="PATRIC" id="fig|1502.174.peg.3032"/>
<protein>
    <recommendedName>
        <fullName evidence="3">Transcriptional regulator</fullName>
    </recommendedName>
</protein>
<name>A0A133MND1_CLOPF</name>
<organism evidence="1 2">
    <name type="scientific">Clostridium perfringens</name>
    <dbReference type="NCBI Taxonomy" id="1502"/>
    <lineage>
        <taxon>Bacteria</taxon>
        <taxon>Bacillati</taxon>
        <taxon>Bacillota</taxon>
        <taxon>Clostridia</taxon>
        <taxon>Eubacteriales</taxon>
        <taxon>Clostridiaceae</taxon>
        <taxon>Clostridium</taxon>
    </lineage>
</organism>
<accession>A0A133MND1</accession>
<evidence type="ECO:0008006" key="3">
    <source>
        <dbReference type="Google" id="ProtNLM"/>
    </source>
</evidence>
<comment type="caution">
    <text evidence="1">The sequence shown here is derived from an EMBL/GenBank/DDBJ whole genome shotgun (WGS) entry which is preliminary data.</text>
</comment>
<proteinExistence type="predicted"/>
<sequence>MAVKRTFYTVDDIMSFLGVGQSKAYSIMRELNNELKSKGFITIAGRVPKKYFDEKYYH</sequence>
<dbReference type="Proteomes" id="UP000070646">
    <property type="component" value="Unassembled WGS sequence"/>
</dbReference>
<dbReference type="RefSeq" id="WP_060796813.1">
    <property type="nucleotide sequence ID" value="NZ_KQ956323.1"/>
</dbReference>
<dbReference type="AlphaFoldDB" id="A0A133MND1"/>
<dbReference type="EMBL" id="LRPU01000196">
    <property type="protein sequence ID" value="KXA05552.1"/>
    <property type="molecule type" value="Genomic_DNA"/>
</dbReference>
<reference evidence="1 2" key="1">
    <citation type="submission" date="2016-01" db="EMBL/GenBank/DDBJ databases">
        <authorList>
            <person name="Oliw E.H."/>
        </authorList>
    </citation>
    <scope>NUCLEOTIDE SEQUENCE [LARGE SCALE GENOMIC DNA]</scope>
    <source>
        <strain evidence="1 2">MJR7757A</strain>
    </source>
</reference>
<evidence type="ECO:0000313" key="1">
    <source>
        <dbReference type="EMBL" id="KXA05552.1"/>
    </source>
</evidence>
<evidence type="ECO:0000313" key="2">
    <source>
        <dbReference type="Proteomes" id="UP000070646"/>
    </source>
</evidence>